<proteinExistence type="predicted"/>
<sequence length="51" mass="5509">MVCSCFGVLNWCKGNKNLEPSSQAQVKFASCASLVKFFAEIGVVCSDSVLY</sequence>
<evidence type="ECO:0000313" key="1">
    <source>
        <dbReference type="EMBL" id="PRQ36623.1"/>
    </source>
</evidence>
<comment type="caution">
    <text evidence="1">The sequence shown here is derived from an EMBL/GenBank/DDBJ whole genome shotgun (WGS) entry which is preliminary data.</text>
</comment>
<reference evidence="1 2" key="1">
    <citation type="journal article" date="2018" name="Nat. Genet.">
        <title>The Rosa genome provides new insights in the design of modern roses.</title>
        <authorList>
            <person name="Bendahmane M."/>
        </authorList>
    </citation>
    <scope>NUCLEOTIDE SEQUENCE [LARGE SCALE GENOMIC DNA]</scope>
    <source>
        <strain evidence="2">cv. Old Blush</strain>
    </source>
</reference>
<organism evidence="1 2">
    <name type="scientific">Rosa chinensis</name>
    <name type="common">China rose</name>
    <dbReference type="NCBI Taxonomy" id="74649"/>
    <lineage>
        <taxon>Eukaryota</taxon>
        <taxon>Viridiplantae</taxon>
        <taxon>Streptophyta</taxon>
        <taxon>Embryophyta</taxon>
        <taxon>Tracheophyta</taxon>
        <taxon>Spermatophyta</taxon>
        <taxon>Magnoliopsida</taxon>
        <taxon>eudicotyledons</taxon>
        <taxon>Gunneridae</taxon>
        <taxon>Pentapetalae</taxon>
        <taxon>rosids</taxon>
        <taxon>fabids</taxon>
        <taxon>Rosales</taxon>
        <taxon>Rosaceae</taxon>
        <taxon>Rosoideae</taxon>
        <taxon>Rosoideae incertae sedis</taxon>
        <taxon>Rosa</taxon>
    </lineage>
</organism>
<name>A0A2P6QR13_ROSCH</name>
<gene>
    <name evidence="1" type="ORF">RchiOBHm_Chr4g0393681</name>
</gene>
<accession>A0A2P6QR13</accession>
<dbReference type="AlphaFoldDB" id="A0A2P6QR13"/>
<dbReference type="Proteomes" id="UP000238479">
    <property type="component" value="Chromosome 4"/>
</dbReference>
<keyword evidence="2" id="KW-1185">Reference proteome</keyword>
<dbReference type="Gramene" id="PRQ36623">
    <property type="protein sequence ID" value="PRQ36623"/>
    <property type="gene ID" value="RchiOBHm_Chr4g0393681"/>
</dbReference>
<dbReference type="EMBL" id="PDCK01000042">
    <property type="protein sequence ID" value="PRQ36623.1"/>
    <property type="molecule type" value="Genomic_DNA"/>
</dbReference>
<protein>
    <submittedName>
        <fullName evidence="1">Uncharacterized protein</fullName>
    </submittedName>
</protein>
<evidence type="ECO:0000313" key="2">
    <source>
        <dbReference type="Proteomes" id="UP000238479"/>
    </source>
</evidence>